<dbReference type="EMBL" id="BAABWU010000004">
    <property type="protein sequence ID" value="GAA6196139.1"/>
    <property type="molecule type" value="Genomic_DNA"/>
</dbReference>
<dbReference type="InterPro" id="IPR010237">
    <property type="entry name" value="Pyr-5-nucltdase"/>
</dbReference>
<dbReference type="NCBIfam" id="TIGR01993">
    <property type="entry name" value="Pyr-5-nucltdase"/>
    <property type="match status" value="1"/>
</dbReference>
<dbReference type="Gene3D" id="1.10.150.450">
    <property type="match status" value="1"/>
</dbReference>
<protein>
    <submittedName>
        <fullName evidence="1">Pyrimidine 5'-nucleotidase</fullName>
    </submittedName>
</protein>
<keyword evidence="2" id="KW-1185">Reference proteome</keyword>
<organism evidence="1 2">
    <name type="scientific">Pseudophaeobacter arcticus</name>
    <dbReference type="NCBI Taxonomy" id="385492"/>
    <lineage>
        <taxon>Bacteria</taxon>
        <taxon>Pseudomonadati</taxon>
        <taxon>Pseudomonadota</taxon>
        <taxon>Alphaproteobacteria</taxon>
        <taxon>Rhodobacterales</taxon>
        <taxon>Paracoccaceae</taxon>
        <taxon>Pseudophaeobacter</taxon>
    </lineage>
</organism>
<dbReference type="Proteomes" id="UP001441944">
    <property type="component" value="Unassembled WGS sequence"/>
</dbReference>
<accession>A0ABQ0AJU7</accession>
<dbReference type="PANTHER" id="PTHR12725">
    <property type="entry name" value="HALOACID DEHALOGENASE-LIKE HYDROLASE"/>
    <property type="match status" value="1"/>
</dbReference>
<sequence>MVKKAFSHVRHWVFDLDNTLYHPSARLFDQIEVKMTNYVMAELGVDKAEADHLRSSYWQEHGTTLAGLMREHDMDPVPYLEAVHDISMDHLPKDPELAACIKALPGKRIVYTNGSAPYAERVLAARGLSGLFDGIFGVEHADYRPKPERAAFDMVFDKAGIHAETAAMFEDDPRNLSAPHAMGMRTVHVAPEALGQAEARSHIHHHTDDLAGFLAKIL</sequence>
<reference evidence="1 2" key="1">
    <citation type="submission" date="2024-04" db="EMBL/GenBank/DDBJ databases">
        <title>Draft genome sequence of Pseudophaeobacter arcticus NBRC 116598.</title>
        <authorList>
            <person name="Miyakawa T."/>
            <person name="Kusuya Y."/>
            <person name="Miura T."/>
        </authorList>
    </citation>
    <scope>NUCLEOTIDE SEQUENCE [LARGE SCALE GENOMIC DNA]</scope>
    <source>
        <strain evidence="1 2">SU-CL00105</strain>
    </source>
</reference>
<dbReference type="SUPFAM" id="SSF56784">
    <property type="entry name" value="HAD-like"/>
    <property type="match status" value="1"/>
</dbReference>
<proteinExistence type="predicted"/>
<dbReference type="Pfam" id="PF00702">
    <property type="entry name" value="Hydrolase"/>
    <property type="match status" value="1"/>
</dbReference>
<dbReference type="SFLD" id="SFLDG01132">
    <property type="entry name" value="C1.5.3:_5'-Nucleotidase_Like"/>
    <property type="match status" value="1"/>
</dbReference>
<comment type="caution">
    <text evidence="1">The sequence shown here is derived from an EMBL/GenBank/DDBJ whole genome shotgun (WGS) entry which is preliminary data.</text>
</comment>
<evidence type="ECO:0000313" key="1">
    <source>
        <dbReference type="EMBL" id="GAA6196139.1"/>
    </source>
</evidence>
<dbReference type="InterPro" id="IPR036412">
    <property type="entry name" value="HAD-like_sf"/>
</dbReference>
<evidence type="ECO:0000313" key="2">
    <source>
        <dbReference type="Proteomes" id="UP001441944"/>
    </source>
</evidence>
<dbReference type="NCBIfam" id="TIGR01509">
    <property type="entry name" value="HAD-SF-IA-v3"/>
    <property type="match status" value="1"/>
</dbReference>
<dbReference type="PANTHER" id="PTHR12725:SF117">
    <property type="entry name" value="HALOACID DEHALOGENASE-LIKE HYDROLASE"/>
    <property type="match status" value="1"/>
</dbReference>
<dbReference type="InterPro" id="IPR006439">
    <property type="entry name" value="HAD-SF_hydro_IA"/>
</dbReference>
<dbReference type="InterPro" id="IPR023214">
    <property type="entry name" value="HAD_sf"/>
</dbReference>
<dbReference type="CDD" id="cd02604">
    <property type="entry name" value="HAD_5NT"/>
    <property type="match status" value="1"/>
</dbReference>
<name>A0ABQ0AJU7_9RHOB</name>
<dbReference type="Gene3D" id="3.40.50.1000">
    <property type="entry name" value="HAD superfamily/HAD-like"/>
    <property type="match status" value="1"/>
</dbReference>
<dbReference type="SFLD" id="SFLDG01129">
    <property type="entry name" value="C1.5:_HAD__Beta-PGM__Phosphata"/>
    <property type="match status" value="1"/>
</dbReference>
<dbReference type="SFLD" id="SFLDS00003">
    <property type="entry name" value="Haloacid_Dehalogenase"/>
    <property type="match status" value="1"/>
</dbReference>
<gene>
    <name evidence="1" type="ORF">NBRC116598_15830</name>
</gene>
<dbReference type="RefSeq" id="WP_295447838.1">
    <property type="nucleotide sequence ID" value="NZ_BAABWU010000004.1"/>
</dbReference>